<evidence type="ECO:0000259" key="1">
    <source>
        <dbReference type="PROSITE" id="PS50280"/>
    </source>
</evidence>
<dbReference type="InterPro" id="IPR001214">
    <property type="entry name" value="SET_dom"/>
</dbReference>
<feature type="domain" description="SET" evidence="1">
    <location>
        <begin position="3"/>
        <end position="157"/>
    </location>
</feature>
<accession>W9CJN6</accession>
<dbReference type="InterPro" id="IPR046341">
    <property type="entry name" value="SET_dom_sf"/>
</dbReference>
<dbReference type="SMART" id="SM00317">
    <property type="entry name" value="SET"/>
    <property type="match status" value="1"/>
</dbReference>
<dbReference type="CDD" id="cd20071">
    <property type="entry name" value="SET_SMYD"/>
    <property type="match status" value="1"/>
</dbReference>
<dbReference type="HOGENOM" id="CLU_037221_0_0_1"/>
<organism evidence="2 3">
    <name type="scientific">Sclerotinia borealis (strain F-4128)</name>
    <dbReference type="NCBI Taxonomy" id="1432307"/>
    <lineage>
        <taxon>Eukaryota</taxon>
        <taxon>Fungi</taxon>
        <taxon>Dikarya</taxon>
        <taxon>Ascomycota</taxon>
        <taxon>Pezizomycotina</taxon>
        <taxon>Leotiomycetes</taxon>
        <taxon>Helotiales</taxon>
        <taxon>Sclerotiniaceae</taxon>
        <taxon>Sclerotinia</taxon>
    </lineage>
</organism>
<keyword evidence="3" id="KW-1185">Reference proteome</keyword>
<gene>
    <name evidence="2" type="ORF">SBOR_4735</name>
</gene>
<dbReference type="PROSITE" id="PS50280">
    <property type="entry name" value="SET"/>
    <property type="match status" value="1"/>
</dbReference>
<evidence type="ECO:0000313" key="3">
    <source>
        <dbReference type="Proteomes" id="UP000019487"/>
    </source>
</evidence>
<evidence type="ECO:0000313" key="2">
    <source>
        <dbReference type="EMBL" id="ESZ94859.1"/>
    </source>
</evidence>
<dbReference type="Gene3D" id="2.170.270.10">
    <property type="entry name" value="SET domain"/>
    <property type="match status" value="1"/>
</dbReference>
<dbReference type="AlphaFoldDB" id="W9CJN6"/>
<dbReference type="SUPFAM" id="SSF82199">
    <property type="entry name" value="SET domain"/>
    <property type="match status" value="1"/>
</dbReference>
<dbReference type="STRING" id="1432307.W9CJN6"/>
<name>W9CJN6_SCLBF</name>
<protein>
    <recommendedName>
        <fullName evidence="1">SET domain-containing protein</fullName>
    </recommendedName>
</protein>
<sequence>MAKPIYEKRSLPGKGIGLVATQYIPNGTRILSESPLITGFDGVPIKVLGNCITEQFNNLDKHQQQEFLSLHNIRLYSNTLQQYCGIYSTNAIPLHEPSSADELLHHSYKGGVFLNACRINHSCRENAVVNWNDNIKRLTVTASKDISKDEEITIYYIELRNHRKARRAILLKDFKFECECSLCSLPPKQRKDSDRQLNEIIKLMSLAQGRHAETKWSNPQRTLHEFDQAIRLFNEQGIGDIAKVRLFIQAAQLSISYCDLARGKIFAERARSEWIRVFGSDCTELHRWGHLAEDPSKYEYYGRSSAWRSAINAVPPGLDNEEFEDWLWKREKLDRLQLIANFRERTTFTSIRGLPLPDNDDYYDSNEIGNRRARFHWCFFGKITHFTKFGDSAMALEDIDGAEVKLVFNTEEKGRELPAELVRIGYTIAIINASSHNFIDDEGNNVQIGILHDDELLLKIFPISIQNLFALNNRVQKFSKELDGIRTCHGCGLQGGWMEGKGAQG</sequence>
<dbReference type="OrthoDB" id="265717at2759"/>
<dbReference type="InterPro" id="IPR053185">
    <property type="entry name" value="SET_domain_protein"/>
</dbReference>
<proteinExistence type="predicted"/>
<dbReference type="PANTHER" id="PTHR47332">
    <property type="entry name" value="SET DOMAIN-CONTAINING PROTEIN 5"/>
    <property type="match status" value="1"/>
</dbReference>
<dbReference type="Pfam" id="PF00856">
    <property type="entry name" value="SET"/>
    <property type="match status" value="1"/>
</dbReference>
<dbReference type="EMBL" id="AYSA01000222">
    <property type="protein sequence ID" value="ESZ94859.1"/>
    <property type="molecule type" value="Genomic_DNA"/>
</dbReference>
<comment type="caution">
    <text evidence="2">The sequence shown here is derived from an EMBL/GenBank/DDBJ whole genome shotgun (WGS) entry which is preliminary data.</text>
</comment>
<dbReference type="Proteomes" id="UP000019487">
    <property type="component" value="Unassembled WGS sequence"/>
</dbReference>
<dbReference type="PANTHER" id="PTHR47332:SF2">
    <property type="entry name" value="SET-6"/>
    <property type="match status" value="1"/>
</dbReference>
<reference evidence="2 3" key="1">
    <citation type="journal article" date="2014" name="Genome Announc.">
        <title>Draft genome sequence of Sclerotinia borealis, a psychrophilic plant pathogenic fungus.</title>
        <authorList>
            <person name="Mardanov A.V."/>
            <person name="Beletsky A.V."/>
            <person name="Kadnikov V.V."/>
            <person name="Ignatov A.N."/>
            <person name="Ravin N.V."/>
        </authorList>
    </citation>
    <scope>NUCLEOTIDE SEQUENCE [LARGE SCALE GENOMIC DNA]</scope>
    <source>
        <strain evidence="3">F-4157</strain>
    </source>
</reference>